<dbReference type="InterPro" id="IPR004568">
    <property type="entry name" value="Ppantetheine-prot_Trfase_dom"/>
</dbReference>
<dbReference type="NCBIfam" id="TIGR00556">
    <property type="entry name" value="pantethn_trn"/>
    <property type="match status" value="1"/>
</dbReference>
<accession>A0A8E2DQ47</accession>
<dbReference type="InterPro" id="IPR037143">
    <property type="entry name" value="4-PPantetheinyl_Trfase_dom_sf"/>
</dbReference>
<keyword evidence="5" id="KW-0460">Magnesium</keyword>
<feature type="domain" description="4'-phosphopantetheinyl transferase" evidence="8">
    <location>
        <begin position="5"/>
        <end position="81"/>
    </location>
</feature>
<dbReference type="InterPro" id="IPR002582">
    <property type="entry name" value="ACPS"/>
</dbReference>
<dbReference type="HAMAP" id="MF_00101">
    <property type="entry name" value="AcpS"/>
    <property type="match status" value="1"/>
</dbReference>
<evidence type="ECO:0000256" key="7">
    <source>
        <dbReference type="ARBA" id="ARBA00023160"/>
    </source>
</evidence>
<keyword evidence="1" id="KW-0444">Lipid biosynthesis</keyword>
<dbReference type="Gene3D" id="3.90.470.20">
    <property type="entry name" value="4'-phosphopantetheinyl transferase domain"/>
    <property type="match status" value="1"/>
</dbReference>
<dbReference type="OrthoDB" id="15433at2759"/>
<evidence type="ECO:0000256" key="1">
    <source>
        <dbReference type="ARBA" id="ARBA00022516"/>
    </source>
</evidence>
<dbReference type="Proteomes" id="UP000250043">
    <property type="component" value="Unassembled WGS sequence"/>
</dbReference>
<proteinExistence type="inferred from homology"/>
<reference evidence="9 10" key="1">
    <citation type="submission" date="2016-07" db="EMBL/GenBank/DDBJ databases">
        <title>Draft genome of the white-rot fungus Obba rivulosa 3A-2.</title>
        <authorList>
            <consortium name="DOE Joint Genome Institute"/>
            <person name="Miettinen O."/>
            <person name="Riley R."/>
            <person name="Acob R."/>
            <person name="Barry K."/>
            <person name="Cullen D."/>
            <person name="De Vries R."/>
            <person name="Hainaut M."/>
            <person name="Hatakka A."/>
            <person name="Henrissat B."/>
            <person name="Hilden K."/>
            <person name="Kuo R."/>
            <person name="Labutti K."/>
            <person name="Lipzen A."/>
            <person name="Makela M.R."/>
            <person name="Sandor L."/>
            <person name="Spatafora J.W."/>
            <person name="Grigoriev I.V."/>
            <person name="Hibbett D.S."/>
        </authorList>
    </citation>
    <scope>NUCLEOTIDE SEQUENCE [LARGE SCALE GENOMIC DNA]</scope>
    <source>
        <strain evidence="9 10">3A-2</strain>
    </source>
</reference>
<keyword evidence="6" id="KW-0443">Lipid metabolism</keyword>
<dbReference type="Pfam" id="PF01648">
    <property type="entry name" value="ACPS"/>
    <property type="match status" value="1"/>
</dbReference>
<evidence type="ECO:0000259" key="8">
    <source>
        <dbReference type="Pfam" id="PF01648"/>
    </source>
</evidence>
<name>A0A8E2DQ47_9APHY</name>
<organism evidence="9 10">
    <name type="scientific">Obba rivulosa</name>
    <dbReference type="NCBI Taxonomy" id="1052685"/>
    <lineage>
        <taxon>Eukaryota</taxon>
        <taxon>Fungi</taxon>
        <taxon>Dikarya</taxon>
        <taxon>Basidiomycota</taxon>
        <taxon>Agaricomycotina</taxon>
        <taxon>Agaricomycetes</taxon>
        <taxon>Polyporales</taxon>
        <taxon>Gelatoporiaceae</taxon>
        <taxon>Obba</taxon>
    </lineage>
</organism>
<keyword evidence="7" id="KW-0275">Fatty acid biosynthesis</keyword>
<evidence type="ECO:0000256" key="3">
    <source>
        <dbReference type="ARBA" id="ARBA00022723"/>
    </source>
</evidence>
<dbReference type="InterPro" id="IPR008278">
    <property type="entry name" value="4-PPantetheinyl_Trfase_dom"/>
</dbReference>
<evidence type="ECO:0000313" key="9">
    <source>
        <dbReference type="EMBL" id="OCH93659.1"/>
    </source>
</evidence>
<evidence type="ECO:0000256" key="6">
    <source>
        <dbReference type="ARBA" id="ARBA00023098"/>
    </source>
</evidence>
<evidence type="ECO:0000256" key="2">
    <source>
        <dbReference type="ARBA" id="ARBA00022679"/>
    </source>
</evidence>
<keyword evidence="2 9" id="KW-0808">Transferase</keyword>
<keyword evidence="4" id="KW-0276">Fatty acid metabolism</keyword>
<dbReference type="GO" id="GO:0000287">
    <property type="term" value="F:magnesium ion binding"/>
    <property type="evidence" value="ECO:0007669"/>
    <property type="project" value="InterPro"/>
</dbReference>
<dbReference type="GO" id="GO:0008897">
    <property type="term" value="F:holo-[acyl-carrier-protein] synthase activity"/>
    <property type="evidence" value="ECO:0007669"/>
    <property type="project" value="InterPro"/>
</dbReference>
<sequence>MGILGIGVDLIHVPRIVSLLNRRTPGRLAARILSDEELALWKDIPPGDSARRTRFLAVRWSVKEAAYKGLYPYLQPTWKELTLRGLEGGPSGQKPVLLYSPLLPGAGGSPVGRLHASVSHDGEYVFATVLVEEALTSDQSCS</sequence>
<dbReference type="AlphaFoldDB" id="A0A8E2DQ47"/>
<keyword evidence="3" id="KW-0479">Metal-binding</keyword>
<evidence type="ECO:0000256" key="4">
    <source>
        <dbReference type="ARBA" id="ARBA00022832"/>
    </source>
</evidence>
<dbReference type="EMBL" id="KV722352">
    <property type="protein sequence ID" value="OCH93659.1"/>
    <property type="molecule type" value="Genomic_DNA"/>
</dbReference>
<dbReference type="SUPFAM" id="SSF56214">
    <property type="entry name" value="4'-phosphopantetheinyl transferase"/>
    <property type="match status" value="1"/>
</dbReference>
<gene>
    <name evidence="9" type="ORF">OBBRIDRAFT_790013</name>
</gene>
<evidence type="ECO:0000256" key="5">
    <source>
        <dbReference type="ARBA" id="ARBA00022842"/>
    </source>
</evidence>
<protein>
    <submittedName>
        <fullName evidence="9">4'-phosphopantetheinyl transferase</fullName>
    </submittedName>
</protein>
<evidence type="ECO:0000313" key="10">
    <source>
        <dbReference type="Proteomes" id="UP000250043"/>
    </source>
</evidence>
<dbReference type="GO" id="GO:0006633">
    <property type="term" value="P:fatty acid biosynthetic process"/>
    <property type="evidence" value="ECO:0007669"/>
    <property type="project" value="UniProtKB-KW"/>
</dbReference>
<keyword evidence="10" id="KW-1185">Reference proteome</keyword>